<organism evidence="1 2">
    <name type="scientific">Acinetobacter populi</name>
    <dbReference type="NCBI Taxonomy" id="1582270"/>
    <lineage>
        <taxon>Bacteria</taxon>
        <taxon>Pseudomonadati</taxon>
        <taxon>Pseudomonadota</taxon>
        <taxon>Gammaproteobacteria</taxon>
        <taxon>Moraxellales</taxon>
        <taxon>Moraxellaceae</taxon>
        <taxon>Acinetobacter</taxon>
    </lineage>
</organism>
<evidence type="ECO:0000313" key="2">
    <source>
        <dbReference type="Proteomes" id="UP000196536"/>
    </source>
</evidence>
<accession>A0A1Z9YWN9</accession>
<dbReference type="AlphaFoldDB" id="A0A1Z9YWN9"/>
<name>A0A1Z9YWN9_9GAMM</name>
<dbReference type="EMBL" id="NEXX01000004">
    <property type="protein sequence ID" value="OUY06626.1"/>
    <property type="molecule type" value="Genomic_DNA"/>
</dbReference>
<keyword evidence="2" id="KW-1185">Reference proteome</keyword>
<comment type="caution">
    <text evidence="1">The sequence shown here is derived from an EMBL/GenBank/DDBJ whole genome shotgun (WGS) entry which is preliminary data.</text>
</comment>
<dbReference type="Proteomes" id="UP000196536">
    <property type="component" value="Unassembled WGS sequence"/>
</dbReference>
<proteinExistence type="predicted"/>
<protein>
    <recommendedName>
        <fullName evidence="3">DUF2971 domain-containing protein</fullName>
    </recommendedName>
</protein>
<sequence>MIHHYTSISTLALILETKKIRFTRLDCFDDMLEAKSVKGIDFGNQLFASCWTKADESIPQWYMYGSQLSGVRLSFLPNELFNWYQLQGGRKVERNGKHAGMDIPLPLDAPYSLDNIYGYGYSLVPEPDMKQRFLRDIEYVNNLDEILEEFEKRITIESGIITIKGMYSDFGFHKSSIWSFQEECRFILTANCFLQTLNVTDDQFFDFYMQSGRLNPLEIKSIDLPYNSNALDNLLVTLGPSTTKADEILVRSLLEKYAPKAQLKNSNLSGKIRSVSR</sequence>
<evidence type="ECO:0000313" key="1">
    <source>
        <dbReference type="EMBL" id="OUY06626.1"/>
    </source>
</evidence>
<gene>
    <name evidence="1" type="ORF">CAP51_11890</name>
</gene>
<evidence type="ECO:0008006" key="3">
    <source>
        <dbReference type="Google" id="ProtNLM"/>
    </source>
</evidence>
<dbReference type="OrthoDB" id="7852032at2"/>
<reference evidence="1 2" key="1">
    <citation type="submission" date="2017-05" db="EMBL/GenBank/DDBJ databases">
        <title>Acinetobacter populi ANC 5415 (= PBJ7), whole genome shotgun sequencing project.</title>
        <authorList>
            <person name="Nemec A."/>
            <person name="Radolfova-Krizova L."/>
        </authorList>
    </citation>
    <scope>NUCLEOTIDE SEQUENCE [LARGE SCALE GENOMIC DNA]</scope>
    <source>
        <strain evidence="1 2">PBJ7</strain>
    </source>
</reference>